<dbReference type="PANTHER" id="PTHR43764:SF1">
    <property type="entry name" value="MOLYBDOPTERIN MOLYBDOTRANSFERASE"/>
    <property type="match status" value="1"/>
</dbReference>
<accession>A0A1H0AH34</accession>
<dbReference type="PROSITE" id="PS01078">
    <property type="entry name" value="MOCF_BIOSYNTHESIS_1"/>
    <property type="match status" value="1"/>
</dbReference>
<dbReference type="SUPFAM" id="SSF53218">
    <property type="entry name" value="Molybdenum cofactor biosynthesis proteins"/>
    <property type="match status" value="1"/>
</dbReference>
<evidence type="ECO:0000256" key="2">
    <source>
        <dbReference type="ARBA" id="ARBA00005046"/>
    </source>
</evidence>
<comment type="pathway">
    <text evidence="2">Cofactor biosynthesis; molybdopterin biosynthesis.</text>
</comment>
<dbReference type="Gene3D" id="2.40.33.20">
    <property type="entry name" value="PK beta-barrel domain-like"/>
    <property type="match status" value="1"/>
</dbReference>
<dbReference type="Pfam" id="PF03473">
    <property type="entry name" value="MOSC"/>
    <property type="match status" value="1"/>
</dbReference>
<evidence type="ECO:0000313" key="5">
    <source>
        <dbReference type="EMBL" id="SDN32912.1"/>
    </source>
</evidence>
<dbReference type="InterPro" id="IPR036425">
    <property type="entry name" value="MoaB/Mog-like_dom_sf"/>
</dbReference>
<dbReference type="Pfam" id="PF00994">
    <property type="entry name" value="MoCF_biosynth"/>
    <property type="match status" value="1"/>
</dbReference>
<dbReference type="GO" id="GO:0030170">
    <property type="term" value="F:pyridoxal phosphate binding"/>
    <property type="evidence" value="ECO:0007669"/>
    <property type="project" value="InterPro"/>
</dbReference>
<gene>
    <name evidence="5" type="ORF">SAMN04488502_11816</name>
</gene>
<organism evidence="5 6">
    <name type="scientific">Dendrosporobacter quercicolus</name>
    <dbReference type="NCBI Taxonomy" id="146817"/>
    <lineage>
        <taxon>Bacteria</taxon>
        <taxon>Bacillati</taxon>
        <taxon>Bacillota</taxon>
        <taxon>Negativicutes</taxon>
        <taxon>Selenomonadales</taxon>
        <taxon>Sporomusaceae</taxon>
        <taxon>Dendrosporobacter</taxon>
    </lineage>
</organism>
<keyword evidence="3" id="KW-0501">Molybdenum cofactor biosynthesis</keyword>
<dbReference type="PROSITE" id="PS51340">
    <property type="entry name" value="MOSC"/>
    <property type="match status" value="1"/>
</dbReference>
<dbReference type="InterPro" id="IPR001453">
    <property type="entry name" value="MoaB/Mog_dom"/>
</dbReference>
<dbReference type="AlphaFoldDB" id="A0A1H0AH34"/>
<name>A0A1H0AH34_9FIRM</name>
<dbReference type="Gene3D" id="3.40.980.10">
    <property type="entry name" value="MoaB/Mog-like domain"/>
    <property type="match status" value="1"/>
</dbReference>
<dbReference type="SMART" id="SM00852">
    <property type="entry name" value="MoCF_biosynth"/>
    <property type="match status" value="1"/>
</dbReference>
<dbReference type="GO" id="GO:0006777">
    <property type="term" value="P:Mo-molybdopterin cofactor biosynthetic process"/>
    <property type="evidence" value="ECO:0007669"/>
    <property type="project" value="UniProtKB-KW"/>
</dbReference>
<dbReference type="EMBL" id="FNHB01000018">
    <property type="protein sequence ID" value="SDN32912.1"/>
    <property type="molecule type" value="Genomic_DNA"/>
</dbReference>
<sequence length="309" mass="32562">MSGTVAAVCLSTAKGTRKKPVDKVNLLASWGIEGDAHAGRWHRQISLLSVESIEKMREISRSRGLELSFGDFAENLTIAGLDVAQLPVGAYLQAGEALLEVTQIGKECHGHCEIFRQVGDCVMPKEGIFARVLVGGTITAGDRIALWRGIPVAVVTASDKGSAGERPDVSGREIAKLIASIGGRVIAYRVLPDELEALAGAMTELIDELGAALVLTTGGTGFSPRDVTPEATLKIIERQVPGLPEAMRRESYAQTSRAMLSRAVAGIRGKGLIVNLPGSPKGVRECLQVILPVLGHAVEILRGTGGECG</sequence>
<reference evidence="5 6" key="1">
    <citation type="submission" date="2016-10" db="EMBL/GenBank/DDBJ databases">
        <authorList>
            <person name="de Groot N.N."/>
        </authorList>
    </citation>
    <scope>NUCLEOTIDE SEQUENCE [LARGE SCALE GENOMIC DNA]</scope>
    <source>
        <strain evidence="5 6">DSM 1736</strain>
    </source>
</reference>
<evidence type="ECO:0000256" key="1">
    <source>
        <dbReference type="ARBA" id="ARBA00003487"/>
    </source>
</evidence>
<dbReference type="SUPFAM" id="SSF50800">
    <property type="entry name" value="PK beta-barrel domain-like"/>
    <property type="match status" value="1"/>
</dbReference>
<dbReference type="CDD" id="cd00886">
    <property type="entry name" value="MogA_MoaB"/>
    <property type="match status" value="1"/>
</dbReference>
<keyword evidence="6" id="KW-1185">Reference proteome</keyword>
<dbReference type="UniPathway" id="UPA00344"/>
<feature type="domain" description="MOSC" evidence="4">
    <location>
        <begin position="19"/>
        <end position="147"/>
    </location>
</feature>
<evidence type="ECO:0000259" key="4">
    <source>
        <dbReference type="PROSITE" id="PS51340"/>
    </source>
</evidence>
<dbReference type="GO" id="GO:0030151">
    <property type="term" value="F:molybdenum ion binding"/>
    <property type="evidence" value="ECO:0007669"/>
    <property type="project" value="InterPro"/>
</dbReference>
<dbReference type="RefSeq" id="WP_092075103.1">
    <property type="nucleotide sequence ID" value="NZ_FNHB01000018.1"/>
</dbReference>
<dbReference type="STRING" id="146817.SAMN04488502_11816"/>
<dbReference type="InterPro" id="IPR011037">
    <property type="entry name" value="Pyrv_Knase-like_insert_dom_sf"/>
</dbReference>
<dbReference type="NCBIfam" id="TIGR00177">
    <property type="entry name" value="molyb_syn"/>
    <property type="match status" value="1"/>
</dbReference>
<evidence type="ECO:0000256" key="3">
    <source>
        <dbReference type="ARBA" id="ARBA00023150"/>
    </source>
</evidence>
<dbReference type="PANTHER" id="PTHR43764">
    <property type="entry name" value="MOLYBDENUM COFACTOR BIOSYNTHESIS"/>
    <property type="match status" value="1"/>
</dbReference>
<dbReference type="InterPro" id="IPR051920">
    <property type="entry name" value="MPT_Adenylyltrnsfr/MoaC-Rel"/>
</dbReference>
<dbReference type="InterPro" id="IPR008284">
    <property type="entry name" value="MoCF_biosynth_CS"/>
</dbReference>
<dbReference type="InterPro" id="IPR005302">
    <property type="entry name" value="MoCF_Sase_C"/>
</dbReference>
<comment type="function">
    <text evidence="1">May be involved in the biosynthesis of molybdopterin.</text>
</comment>
<dbReference type="GO" id="GO:0003824">
    <property type="term" value="F:catalytic activity"/>
    <property type="evidence" value="ECO:0007669"/>
    <property type="project" value="InterPro"/>
</dbReference>
<protein>
    <submittedName>
        <fullName evidence="5">Molybdenum cofactor synthesis domain-containing protein</fullName>
    </submittedName>
</protein>
<evidence type="ECO:0000313" key="6">
    <source>
        <dbReference type="Proteomes" id="UP000214880"/>
    </source>
</evidence>
<dbReference type="OrthoDB" id="9784492at2"/>
<dbReference type="Proteomes" id="UP000214880">
    <property type="component" value="Unassembled WGS sequence"/>
</dbReference>
<proteinExistence type="predicted"/>